<reference evidence="4" key="1">
    <citation type="submission" date="2021-03" db="EMBL/GenBank/DDBJ databases">
        <title>Comparative genomics and phylogenomic investigation of the class Geoglossomycetes provide insights into ecological specialization and systematics.</title>
        <authorList>
            <person name="Melie T."/>
            <person name="Pirro S."/>
            <person name="Miller A.N."/>
            <person name="Quandt A."/>
        </authorList>
    </citation>
    <scope>NUCLEOTIDE SEQUENCE</scope>
    <source>
        <strain evidence="4">CAQ_001_2017</strain>
    </source>
</reference>
<dbReference type="InterPro" id="IPR050425">
    <property type="entry name" value="NAD(P)_dehydrat-like"/>
</dbReference>
<proteinExistence type="inferred from homology"/>
<evidence type="ECO:0000256" key="1">
    <source>
        <dbReference type="ARBA" id="ARBA00023002"/>
    </source>
</evidence>
<evidence type="ECO:0000313" key="4">
    <source>
        <dbReference type="EMBL" id="KAH0551576.1"/>
    </source>
</evidence>
<name>A0A9P8L512_9PEZI</name>
<comment type="similarity">
    <text evidence="2">Belongs to the NAD(P)-dependent epimerase/dehydratase family. Dihydroflavonol-4-reductase subfamily.</text>
</comment>
<sequence length="352" mass="38738">MVGRVLLTGGNGFIGAHILDQLLANDFHVRSVVRSEAKADQVRASHPNAGEKLDFSIVPDITSAGAFNEAVISTPPFDIVIHTASPFLYKAANDNLDFLKPAVHGTTEILKATKSFAPEVKRVIVTSSFAAVLDPNLSEDAGVTYTSDDWNPLSWEEALVGDKPTGYLASKKFAEKAVTYLVWDFLKDEKPRFDVVTFNPPMVYGPLRHPVSKNADLNESNARIWDLFVNSSKDADLPPNGFHLYTDVRDLAYGHVQAALLPEASNRRFIFSRGQISSQEISDILRKNIPELAERTPIGKPGTSSLHERAYDADSTPARDVLGVEFRSAESTFVELAKQLLEIEKREKSGTV</sequence>
<evidence type="ECO:0000256" key="2">
    <source>
        <dbReference type="ARBA" id="ARBA00023445"/>
    </source>
</evidence>
<protein>
    <recommendedName>
        <fullName evidence="3">NAD-dependent epimerase/dehydratase domain-containing protein</fullName>
    </recommendedName>
</protein>
<dbReference type="FunFam" id="3.40.50.720:FF:000191">
    <property type="entry name" value="Methylglyoxal reductase (NADPH-dependent)"/>
    <property type="match status" value="1"/>
</dbReference>
<dbReference type="PANTHER" id="PTHR10366:SF564">
    <property type="entry name" value="STEROL-4-ALPHA-CARBOXYLATE 3-DEHYDROGENASE, DECARBOXYLATING"/>
    <property type="match status" value="1"/>
</dbReference>
<gene>
    <name evidence="4" type="ORF">GP486_007205</name>
</gene>
<dbReference type="Proteomes" id="UP000750711">
    <property type="component" value="Unassembled WGS sequence"/>
</dbReference>
<dbReference type="EMBL" id="JAGHQM010001915">
    <property type="protein sequence ID" value="KAH0551576.1"/>
    <property type="molecule type" value="Genomic_DNA"/>
</dbReference>
<dbReference type="GO" id="GO:0016616">
    <property type="term" value="F:oxidoreductase activity, acting on the CH-OH group of donors, NAD or NADP as acceptor"/>
    <property type="evidence" value="ECO:0007669"/>
    <property type="project" value="TreeGrafter"/>
</dbReference>
<dbReference type="SUPFAM" id="SSF51735">
    <property type="entry name" value="NAD(P)-binding Rossmann-fold domains"/>
    <property type="match status" value="1"/>
</dbReference>
<organism evidence="4 5">
    <name type="scientific">Trichoglossum hirsutum</name>
    <dbReference type="NCBI Taxonomy" id="265104"/>
    <lineage>
        <taxon>Eukaryota</taxon>
        <taxon>Fungi</taxon>
        <taxon>Dikarya</taxon>
        <taxon>Ascomycota</taxon>
        <taxon>Pezizomycotina</taxon>
        <taxon>Geoglossomycetes</taxon>
        <taxon>Geoglossales</taxon>
        <taxon>Geoglossaceae</taxon>
        <taxon>Trichoglossum</taxon>
    </lineage>
</organism>
<dbReference type="InterPro" id="IPR036291">
    <property type="entry name" value="NAD(P)-bd_dom_sf"/>
</dbReference>
<evidence type="ECO:0000313" key="5">
    <source>
        <dbReference type="Proteomes" id="UP000750711"/>
    </source>
</evidence>
<accession>A0A9P8L512</accession>
<dbReference type="Gene3D" id="3.40.50.720">
    <property type="entry name" value="NAD(P)-binding Rossmann-like Domain"/>
    <property type="match status" value="1"/>
</dbReference>
<dbReference type="Pfam" id="PF01370">
    <property type="entry name" value="Epimerase"/>
    <property type="match status" value="1"/>
</dbReference>
<keyword evidence="5" id="KW-1185">Reference proteome</keyword>
<dbReference type="InterPro" id="IPR001509">
    <property type="entry name" value="Epimerase_deHydtase"/>
</dbReference>
<keyword evidence="1" id="KW-0560">Oxidoreductase</keyword>
<feature type="domain" description="NAD-dependent epimerase/dehydratase" evidence="3">
    <location>
        <begin position="5"/>
        <end position="212"/>
    </location>
</feature>
<comment type="caution">
    <text evidence="4">The sequence shown here is derived from an EMBL/GenBank/DDBJ whole genome shotgun (WGS) entry which is preliminary data.</text>
</comment>
<evidence type="ECO:0000259" key="3">
    <source>
        <dbReference type="Pfam" id="PF01370"/>
    </source>
</evidence>
<dbReference type="AlphaFoldDB" id="A0A9P8L512"/>
<dbReference type="PANTHER" id="PTHR10366">
    <property type="entry name" value="NAD DEPENDENT EPIMERASE/DEHYDRATASE"/>
    <property type="match status" value="1"/>
</dbReference>